<dbReference type="AlphaFoldDB" id="B2VB96"/>
<gene>
    <name evidence="2" type="ordered locus">ETA_pET460020</name>
</gene>
<dbReference type="Proteomes" id="UP000001726">
    <property type="component" value="Plasmid pET46"/>
</dbReference>
<evidence type="ECO:0000313" key="2">
    <source>
        <dbReference type="EMBL" id="CAO94992.1"/>
    </source>
</evidence>
<organism evidence="2 3">
    <name type="scientific">Erwinia tasmaniensis (strain DSM 17950 / CFBP 7177 / CIP 109463 / NCPPB 4357 / Et1/99)</name>
    <dbReference type="NCBI Taxonomy" id="465817"/>
    <lineage>
        <taxon>Bacteria</taxon>
        <taxon>Pseudomonadati</taxon>
        <taxon>Pseudomonadota</taxon>
        <taxon>Gammaproteobacteria</taxon>
        <taxon>Enterobacterales</taxon>
        <taxon>Erwiniaceae</taxon>
        <taxon>Erwinia</taxon>
    </lineage>
</organism>
<evidence type="ECO:0000313" key="3">
    <source>
        <dbReference type="Proteomes" id="UP000001726"/>
    </source>
</evidence>
<dbReference type="EMBL" id="CU468133">
    <property type="protein sequence ID" value="CAO94992.1"/>
    <property type="molecule type" value="Genomic_DNA"/>
</dbReference>
<name>B2VB96_ERWT9</name>
<proteinExistence type="predicted"/>
<evidence type="ECO:0000256" key="1">
    <source>
        <dbReference type="SAM" id="MobiDB-lite"/>
    </source>
</evidence>
<keyword evidence="3" id="KW-1185">Reference proteome</keyword>
<dbReference type="KEGG" id="eta:ETA_pET460020"/>
<sequence>MYCCWEVVQDSYFTVHTYSIVTILILFPQDAFAVPPLLQNSAVCALRMKAPATAKKDTHRQGAPVARRSRFRSERFHQSPPLPARPAPLNATEKPLCAAGVVTGMAVAYLRVSGPLGRLRACTFNLTQRLWPQHSGLSYNTHYKATLFRAVGPGRRGFAVGQVSPCVPFIRRFLSLMFRCRGFRKFAGQKPAPAMAGDLGPTQ</sequence>
<geneLocation type="plasmid" evidence="2 3">
    <name>pET46</name>
</geneLocation>
<protein>
    <submittedName>
        <fullName evidence="2">Uncharacterized protein</fullName>
    </submittedName>
</protein>
<reference evidence="2 3" key="1">
    <citation type="journal article" date="2008" name="Environ. Microbiol.">
        <title>The genome of Erwinia tasmaniensis strain Et1/99, a non-pathogenic bacterium in the genus Erwinia.</title>
        <authorList>
            <person name="Kube M."/>
            <person name="Migdoll A.M."/>
            <person name="Mueller I."/>
            <person name="Kuhl H."/>
            <person name="Beck A."/>
            <person name="Reinhardt R."/>
            <person name="Geider K."/>
        </authorList>
    </citation>
    <scope>NUCLEOTIDE SEQUENCE [LARGE SCALE GENOMIC DNA]</scope>
    <source>
        <strain evidence="3">DSM 17950 / CFBP 7177 / CIP 109463 / NCPPB 4357 / Et1/99</strain>
        <plasmid evidence="3">pET46</plasmid>
    </source>
</reference>
<accession>B2VB96</accession>
<feature type="region of interest" description="Disordered" evidence="1">
    <location>
        <begin position="54"/>
        <end position="89"/>
    </location>
</feature>
<dbReference type="HOGENOM" id="CLU_1347184_0_0_6"/>
<keyword evidence="2" id="KW-0614">Plasmid</keyword>